<keyword evidence="1" id="KW-0597">Phosphoprotein</keyword>
<dbReference type="GO" id="GO:0004540">
    <property type="term" value="F:RNA nuclease activity"/>
    <property type="evidence" value="ECO:0007669"/>
    <property type="project" value="InterPro"/>
</dbReference>
<evidence type="ECO:0000256" key="4">
    <source>
        <dbReference type="ARBA" id="ARBA00022741"/>
    </source>
</evidence>
<protein>
    <recommendedName>
        <fullName evidence="8">DUF86 domain-containing protein</fullName>
    </recommendedName>
</protein>
<keyword evidence="3" id="KW-0540">Nuclease</keyword>
<accession>A0A2T2WCF1</accession>
<sequence length="121" mass="13780">MPKRDNFSTLTHIEEAVQRIKRWTEGISHEECLDDELRQSAIMRQLEIIGEATGRLTAEFLQAHAGVLPWNVMKSMRNVLIHGYDEVDIEIVWTTAAEDIPQIQAPLQKLLSEVADASRDV</sequence>
<dbReference type="GO" id="GO:0110001">
    <property type="term" value="C:toxin-antitoxin complex"/>
    <property type="evidence" value="ECO:0007669"/>
    <property type="project" value="InterPro"/>
</dbReference>
<dbReference type="AlphaFoldDB" id="A0A2T2WCF1"/>
<evidence type="ECO:0000256" key="5">
    <source>
        <dbReference type="ARBA" id="ARBA00022801"/>
    </source>
</evidence>
<dbReference type="Proteomes" id="UP000241848">
    <property type="component" value="Unassembled WGS sequence"/>
</dbReference>
<evidence type="ECO:0000256" key="1">
    <source>
        <dbReference type="ARBA" id="ARBA00022553"/>
    </source>
</evidence>
<keyword evidence="5" id="KW-0378">Hydrolase</keyword>
<keyword evidence="2" id="KW-1277">Toxin-antitoxin system</keyword>
<keyword evidence="4" id="KW-0547">Nucleotide-binding</keyword>
<evidence type="ECO:0000313" key="7">
    <source>
        <dbReference type="Proteomes" id="UP000241848"/>
    </source>
</evidence>
<evidence type="ECO:0000313" key="6">
    <source>
        <dbReference type="EMBL" id="PSR19908.1"/>
    </source>
</evidence>
<dbReference type="Pfam" id="PF01934">
    <property type="entry name" value="HepT-like"/>
    <property type="match status" value="1"/>
</dbReference>
<comment type="caution">
    <text evidence="6">The sequence shown here is derived from an EMBL/GenBank/DDBJ whole genome shotgun (WGS) entry which is preliminary data.</text>
</comment>
<dbReference type="InterPro" id="IPR008201">
    <property type="entry name" value="HepT-like"/>
</dbReference>
<dbReference type="GO" id="GO:0000166">
    <property type="term" value="F:nucleotide binding"/>
    <property type="evidence" value="ECO:0007669"/>
    <property type="project" value="UniProtKB-KW"/>
</dbReference>
<name>A0A2T2WCF1_9FIRM</name>
<gene>
    <name evidence="6" type="ORF">C7B45_17615</name>
</gene>
<proteinExistence type="predicted"/>
<dbReference type="EMBL" id="PXYV01000118">
    <property type="protein sequence ID" value="PSR19908.1"/>
    <property type="molecule type" value="Genomic_DNA"/>
</dbReference>
<evidence type="ECO:0000256" key="3">
    <source>
        <dbReference type="ARBA" id="ARBA00022722"/>
    </source>
</evidence>
<organism evidence="6 7">
    <name type="scientific">Sulfobacillus acidophilus</name>
    <dbReference type="NCBI Taxonomy" id="53633"/>
    <lineage>
        <taxon>Bacteria</taxon>
        <taxon>Bacillati</taxon>
        <taxon>Bacillota</taxon>
        <taxon>Clostridia</taxon>
        <taxon>Eubacteriales</taxon>
        <taxon>Clostridiales Family XVII. Incertae Sedis</taxon>
        <taxon>Sulfobacillus</taxon>
    </lineage>
</organism>
<evidence type="ECO:0008006" key="8">
    <source>
        <dbReference type="Google" id="ProtNLM"/>
    </source>
</evidence>
<reference evidence="6 7" key="1">
    <citation type="journal article" date="2014" name="BMC Genomics">
        <title>Comparison of environmental and isolate Sulfobacillus genomes reveals diverse carbon, sulfur, nitrogen, and hydrogen metabolisms.</title>
        <authorList>
            <person name="Justice N.B."/>
            <person name="Norman A."/>
            <person name="Brown C.T."/>
            <person name="Singh A."/>
            <person name="Thomas B.C."/>
            <person name="Banfield J.F."/>
        </authorList>
    </citation>
    <scope>NUCLEOTIDE SEQUENCE [LARGE SCALE GENOMIC DNA]</scope>
    <source>
        <strain evidence="6">AMDSBA3</strain>
    </source>
</reference>
<dbReference type="PANTHER" id="PTHR34139:SF1">
    <property type="entry name" value="RNASE MJ1380-RELATED"/>
    <property type="match status" value="1"/>
</dbReference>
<dbReference type="InterPro" id="IPR051813">
    <property type="entry name" value="HepT_RNase_toxin"/>
</dbReference>
<dbReference type="GO" id="GO:0016787">
    <property type="term" value="F:hydrolase activity"/>
    <property type="evidence" value="ECO:0007669"/>
    <property type="project" value="UniProtKB-KW"/>
</dbReference>
<dbReference type="PANTHER" id="PTHR34139">
    <property type="entry name" value="UPF0331 PROTEIN MJ0127"/>
    <property type="match status" value="1"/>
</dbReference>
<evidence type="ECO:0000256" key="2">
    <source>
        <dbReference type="ARBA" id="ARBA00022649"/>
    </source>
</evidence>